<evidence type="ECO:0000256" key="1">
    <source>
        <dbReference type="SAM" id="Coils"/>
    </source>
</evidence>
<proteinExistence type="predicted"/>
<feature type="region of interest" description="Disordered" evidence="2">
    <location>
        <begin position="158"/>
        <end position="200"/>
    </location>
</feature>
<protein>
    <recommendedName>
        <fullName evidence="5">DRBM domain-containing protein</fullName>
    </recommendedName>
</protein>
<reference evidence="3 4" key="1">
    <citation type="submission" date="2018-12" db="EMBL/GenBank/DDBJ databases">
        <title>Draft genome sequence of Xylaria grammica IHI A82.</title>
        <authorList>
            <person name="Buettner E."/>
            <person name="Kellner H."/>
        </authorList>
    </citation>
    <scope>NUCLEOTIDE SEQUENCE [LARGE SCALE GENOMIC DNA]</scope>
    <source>
        <strain evidence="3 4">IHI A82</strain>
    </source>
</reference>
<dbReference type="STRING" id="363999.A0A439DCK8"/>
<evidence type="ECO:0000313" key="4">
    <source>
        <dbReference type="Proteomes" id="UP000286045"/>
    </source>
</evidence>
<dbReference type="EMBL" id="RYZI01000059">
    <property type="protein sequence ID" value="RWA12133.1"/>
    <property type="molecule type" value="Genomic_DNA"/>
</dbReference>
<feature type="compositionally biased region" description="Low complexity" evidence="2">
    <location>
        <begin position="189"/>
        <end position="200"/>
    </location>
</feature>
<feature type="compositionally biased region" description="Low complexity" evidence="2">
    <location>
        <begin position="162"/>
        <end position="178"/>
    </location>
</feature>
<comment type="caution">
    <text evidence="3">The sequence shown here is derived from an EMBL/GenBank/DDBJ whole genome shotgun (WGS) entry which is preliminary data.</text>
</comment>
<dbReference type="AlphaFoldDB" id="A0A439DCK8"/>
<name>A0A439DCK8_9PEZI</name>
<organism evidence="3 4">
    <name type="scientific">Xylaria grammica</name>
    <dbReference type="NCBI Taxonomy" id="363999"/>
    <lineage>
        <taxon>Eukaryota</taxon>
        <taxon>Fungi</taxon>
        <taxon>Dikarya</taxon>
        <taxon>Ascomycota</taxon>
        <taxon>Pezizomycotina</taxon>
        <taxon>Sordariomycetes</taxon>
        <taxon>Xylariomycetidae</taxon>
        <taxon>Xylariales</taxon>
        <taxon>Xylariaceae</taxon>
        <taxon>Xylaria</taxon>
    </lineage>
</organism>
<dbReference type="Proteomes" id="UP000286045">
    <property type="component" value="Unassembled WGS sequence"/>
</dbReference>
<gene>
    <name evidence="3" type="ORF">EKO27_g2953</name>
</gene>
<keyword evidence="1" id="KW-0175">Coiled coil</keyword>
<accession>A0A439DCK8</accession>
<dbReference type="Gene3D" id="3.30.160.20">
    <property type="match status" value="1"/>
</dbReference>
<evidence type="ECO:0000256" key="2">
    <source>
        <dbReference type="SAM" id="MobiDB-lite"/>
    </source>
</evidence>
<sequence length="292" mass="31911">MAAIGATVPPATYDLIGTWINQQQQAPVPLTDKLRSALIGLENALKAEPVPQSEPELGDVNWVGLLQEYRAAYPFKGSQEVNFAESPFDPTNRGQIRWKCQVTIGEAPNAAFPHADGNQPAFARKKDAKKYAAKCAVEWLRAKGFLPKEGVRFPKGTITAHQQQAQSKSQQLKESSNSHAKAPSPPTSIPSSPFDSSQPSAAGQVSELCRALGIPHPKYDCRPVGGGFFRGYADFGSYTNMLPFDGSKLGPDVMGKKAAKEMVAEYLLEQLEAEKEKRDRDKEAFLAQYSKE</sequence>
<evidence type="ECO:0000313" key="3">
    <source>
        <dbReference type="EMBL" id="RWA12133.1"/>
    </source>
</evidence>
<evidence type="ECO:0008006" key="5">
    <source>
        <dbReference type="Google" id="ProtNLM"/>
    </source>
</evidence>
<keyword evidence="4" id="KW-1185">Reference proteome</keyword>
<feature type="coiled-coil region" evidence="1">
    <location>
        <begin position="256"/>
        <end position="288"/>
    </location>
</feature>